<dbReference type="AlphaFoldDB" id="A0A3M7M1I3"/>
<evidence type="ECO:0000313" key="1">
    <source>
        <dbReference type="EMBL" id="RMZ68299.1"/>
    </source>
</evidence>
<name>A0A3M7M1I3_9PLEO</name>
<dbReference type="Proteomes" id="UP000265663">
    <property type="component" value="Unassembled WGS sequence"/>
</dbReference>
<reference evidence="1 2" key="1">
    <citation type="journal article" date="2014" name="PLoS ONE">
        <title>De novo Genome Assembly of the Fungal Plant Pathogen Pyrenophora semeniperda.</title>
        <authorList>
            <person name="Soliai M.M."/>
            <person name="Meyer S.E."/>
            <person name="Udall J.A."/>
            <person name="Elzinga D.E."/>
            <person name="Hermansen R.A."/>
            <person name="Bodily P.M."/>
            <person name="Hart A.A."/>
            <person name="Coleman C.E."/>
        </authorList>
    </citation>
    <scope>NUCLEOTIDE SEQUENCE [LARGE SCALE GENOMIC DNA]</scope>
    <source>
        <strain evidence="1 2">CCB06</strain>
        <tissue evidence="1">Mycelium</tissue>
    </source>
</reference>
<sequence length="159" mass="17649">MTNTLYLNNKSNADVALYKVHLFSVPDCHEKATPSQGNTQVYPGHQENTTIVSFITSHIRSGQIVRVGGYAGAVFLPHVRRIRLQKRCSRSKQKSSLHVMVSVIAKKEVTGRRRRRLLTIIDDAIPDAVLHVGEERSLSTVSTGSSFGNFHAMHTSPLD</sequence>
<keyword evidence="2" id="KW-1185">Reference proteome</keyword>
<evidence type="ECO:0000313" key="2">
    <source>
        <dbReference type="Proteomes" id="UP000265663"/>
    </source>
</evidence>
<protein>
    <submittedName>
        <fullName evidence="1">Uncharacterized protein</fullName>
    </submittedName>
</protein>
<gene>
    <name evidence="1" type="ORF">GMOD_00004521</name>
</gene>
<proteinExistence type="predicted"/>
<organism evidence="1 2">
    <name type="scientific">Pyrenophora seminiperda CCB06</name>
    <dbReference type="NCBI Taxonomy" id="1302712"/>
    <lineage>
        <taxon>Eukaryota</taxon>
        <taxon>Fungi</taxon>
        <taxon>Dikarya</taxon>
        <taxon>Ascomycota</taxon>
        <taxon>Pezizomycotina</taxon>
        <taxon>Dothideomycetes</taxon>
        <taxon>Pleosporomycetidae</taxon>
        <taxon>Pleosporales</taxon>
        <taxon>Pleosporineae</taxon>
        <taxon>Pleosporaceae</taxon>
        <taxon>Pyrenophora</taxon>
    </lineage>
</organism>
<dbReference type="EMBL" id="KE747814">
    <property type="protein sequence ID" value="RMZ68299.1"/>
    <property type="molecule type" value="Genomic_DNA"/>
</dbReference>
<accession>A0A3M7M1I3</accession>